<sequence>MRCPGPDWYYRKDTKKCYFILGSQNPEWVKGKLRDNNQDGYWVGLTYQNGRWYGYIFINYQSMPGM</sequence>
<evidence type="ECO:0000313" key="2">
    <source>
        <dbReference type="Proteomes" id="UP000192578"/>
    </source>
</evidence>
<comment type="caution">
    <text evidence="1">The sequence shown here is derived from an EMBL/GenBank/DDBJ whole genome shotgun (WGS) entry which is preliminary data.</text>
</comment>
<dbReference type="EMBL" id="MTYJ01000036">
    <property type="protein sequence ID" value="OQV19777.1"/>
    <property type="molecule type" value="Genomic_DNA"/>
</dbReference>
<evidence type="ECO:0000313" key="1">
    <source>
        <dbReference type="EMBL" id="OQV19777.1"/>
    </source>
</evidence>
<name>A0A1W0WX55_HYPEX</name>
<proteinExistence type="predicted"/>
<accession>A0A1W0WX55</accession>
<dbReference type="Proteomes" id="UP000192578">
    <property type="component" value="Unassembled WGS sequence"/>
</dbReference>
<organism evidence="1 2">
    <name type="scientific">Hypsibius exemplaris</name>
    <name type="common">Freshwater tardigrade</name>
    <dbReference type="NCBI Taxonomy" id="2072580"/>
    <lineage>
        <taxon>Eukaryota</taxon>
        <taxon>Metazoa</taxon>
        <taxon>Ecdysozoa</taxon>
        <taxon>Tardigrada</taxon>
        <taxon>Eutardigrada</taxon>
        <taxon>Parachela</taxon>
        <taxon>Hypsibioidea</taxon>
        <taxon>Hypsibiidae</taxon>
        <taxon>Hypsibius</taxon>
    </lineage>
</organism>
<keyword evidence="2" id="KW-1185">Reference proteome</keyword>
<protein>
    <submittedName>
        <fullName evidence="1">Uncharacterized protein</fullName>
    </submittedName>
</protein>
<reference evidence="2" key="1">
    <citation type="submission" date="2017-01" db="EMBL/GenBank/DDBJ databases">
        <title>Comparative genomics of anhydrobiosis in the tardigrade Hypsibius dujardini.</title>
        <authorList>
            <person name="Yoshida Y."/>
            <person name="Koutsovoulos G."/>
            <person name="Laetsch D."/>
            <person name="Stevens L."/>
            <person name="Kumar S."/>
            <person name="Horikawa D."/>
            <person name="Ishino K."/>
            <person name="Komine S."/>
            <person name="Tomita M."/>
            <person name="Blaxter M."/>
            <person name="Arakawa K."/>
        </authorList>
    </citation>
    <scope>NUCLEOTIDE SEQUENCE [LARGE SCALE GENOMIC DNA]</scope>
    <source>
        <strain evidence="2">Z151</strain>
    </source>
</reference>
<dbReference type="AlphaFoldDB" id="A0A1W0WX55"/>
<gene>
    <name evidence="1" type="ORF">BV898_06316</name>
</gene>